<dbReference type="Proteomes" id="UP000533017">
    <property type="component" value="Unassembled WGS sequence"/>
</dbReference>
<dbReference type="Pfam" id="PF11361">
    <property type="entry name" value="DUF3159"/>
    <property type="match status" value="1"/>
</dbReference>
<proteinExistence type="predicted"/>
<keyword evidence="2" id="KW-1133">Transmembrane helix</keyword>
<evidence type="ECO:0000256" key="1">
    <source>
        <dbReference type="SAM" id="MobiDB-lite"/>
    </source>
</evidence>
<dbReference type="EMBL" id="JACBZA010000001">
    <property type="protein sequence ID" value="NYH86429.1"/>
    <property type="molecule type" value="Genomic_DNA"/>
</dbReference>
<evidence type="ECO:0000313" key="5">
    <source>
        <dbReference type="Proteomes" id="UP000199052"/>
    </source>
</evidence>
<keyword evidence="2" id="KW-0812">Transmembrane</keyword>
<dbReference type="RefSeq" id="WP_202818119.1">
    <property type="nucleotide sequence ID" value="NZ_FOOI01000008.1"/>
</dbReference>
<name>A0A1I2U3L5_9ACTN</name>
<sequence length="232" mass="24464">MRADKVGERDSHHSDDHSGDHSGERDSLAQVLGGWDASVDAALPPVAFVAGWLLTGNSVGWGVAAALAVGVLVAAFRWSRGARPRAVLLGMLGVAVAAVVVLRTGRAADFFLVQLATNAASGLAWIVSIVVRRPLLGIVVGAALRQRGRWRHDADLLRAYGLASWVWVGQYAVRVSVFGALYAADEVLALAAARAALTWPLVAACVAVSAWVLRRSLPAGHPGFRRPRVEAS</sequence>
<accession>A0A1I2U3L5</accession>
<protein>
    <submittedName>
        <fullName evidence="3">Xanthosine utilization system XapX-like protein</fullName>
    </submittedName>
</protein>
<feature type="region of interest" description="Disordered" evidence="1">
    <location>
        <begin position="1"/>
        <end position="26"/>
    </location>
</feature>
<reference evidence="4 5" key="1">
    <citation type="submission" date="2016-10" db="EMBL/GenBank/DDBJ databases">
        <authorList>
            <person name="de Groot N.N."/>
        </authorList>
    </citation>
    <scope>NUCLEOTIDE SEQUENCE [LARGE SCALE GENOMIC DNA]</scope>
    <source>
        <strain evidence="4 5">CPCC 202808</strain>
    </source>
</reference>
<dbReference type="InterPro" id="IPR016566">
    <property type="entry name" value="UCP010219"/>
</dbReference>
<organism evidence="4 5">
    <name type="scientific">Actinopolymorpha cephalotaxi</name>
    <dbReference type="NCBI Taxonomy" id="504797"/>
    <lineage>
        <taxon>Bacteria</taxon>
        <taxon>Bacillati</taxon>
        <taxon>Actinomycetota</taxon>
        <taxon>Actinomycetes</taxon>
        <taxon>Propionibacteriales</taxon>
        <taxon>Actinopolymorphaceae</taxon>
        <taxon>Actinopolymorpha</taxon>
    </lineage>
</organism>
<feature type="transmembrane region" description="Helical" evidence="2">
    <location>
        <begin position="196"/>
        <end position="213"/>
    </location>
</feature>
<evidence type="ECO:0000313" key="4">
    <source>
        <dbReference type="EMBL" id="SFG71755.1"/>
    </source>
</evidence>
<feature type="transmembrane region" description="Helical" evidence="2">
    <location>
        <begin position="59"/>
        <end position="79"/>
    </location>
</feature>
<feature type="transmembrane region" description="Helical" evidence="2">
    <location>
        <begin position="86"/>
        <end position="103"/>
    </location>
</feature>
<dbReference type="Proteomes" id="UP000199052">
    <property type="component" value="Unassembled WGS sequence"/>
</dbReference>
<dbReference type="EMBL" id="FOOI01000008">
    <property type="protein sequence ID" value="SFG71755.1"/>
    <property type="molecule type" value="Genomic_DNA"/>
</dbReference>
<dbReference type="AlphaFoldDB" id="A0A1I2U3L5"/>
<evidence type="ECO:0000256" key="2">
    <source>
        <dbReference type="SAM" id="Phobius"/>
    </source>
</evidence>
<feature type="transmembrane region" description="Helical" evidence="2">
    <location>
        <begin position="165"/>
        <end position="184"/>
    </location>
</feature>
<feature type="transmembrane region" description="Helical" evidence="2">
    <location>
        <begin position="123"/>
        <end position="144"/>
    </location>
</feature>
<keyword evidence="6" id="KW-1185">Reference proteome</keyword>
<gene>
    <name evidence="3" type="ORF">FHR37_005280</name>
    <name evidence="4" type="ORF">SAMN05421678_10810</name>
</gene>
<evidence type="ECO:0000313" key="3">
    <source>
        <dbReference type="EMBL" id="NYH86429.1"/>
    </source>
</evidence>
<evidence type="ECO:0000313" key="6">
    <source>
        <dbReference type="Proteomes" id="UP000533017"/>
    </source>
</evidence>
<dbReference type="STRING" id="504797.SAMN05421678_10810"/>
<reference evidence="3 6" key="2">
    <citation type="submission" date="2020-07" db="EMBL/GenBank/DDBJ databases">
        <title>Sequencing the genomes of 1000 actinobacteria strains.</title>
        <authorList>
            <person name="Klenk H.-P."/>
        </authorList>
    </citation>
    <scope>NUCLEOTIDE SEQUENCE [LARGE SCALE GENOMIC DNA]</scope>
    <source>
        <strain evidence="3 6">DSM 45117</strain>
    </source>
</reference>
<keyword evidence="2" id="KW-0472">Membrane</keyword>